<evidence type="ECO:0000313" key="2">
    <source>
        <dbReference type="Proteomes" id="UP000030071"/>
    </source>
</evidence>
<dbReference type="EMBL" id="CP009354">
    <property type="protein sequence ID" value="AIW14049.1"/>
    <property type="molecule type" value="Genomic_DNA"/>
</dbReference>
<dbReference type="GeneID" id="23444566"/>
<protein>
    <submittedName>
        <fullName evidence="1">Uncharacterized protein</fullName>
    </submittedName>
</protein>
<accession>A0A0A0SII4</accession>
<dbReference type="RefSeq" id="WP_004749462.1">
    <property type="nucleotide sequence ID" value="NZ_CP009354.1"/>
</dbReference>
<dbReference type="KEGG" id="vtu:IX91_07520"/>
<gene>
    <name evidence="1" type="ORF">IX91_07520</name>
</gene>
<dbReference type="PATRIC" id="fig|1051646.9.peg.1485"/>
<evidence type="ECO:0000313" key="1">
    <source>
        <dbReference type="EMBL" id="AIW14049.1"/>
    </source>
</evidence>
<organism evidence="1 2">
    <name type="scientific">Vibrio tubiashii ATCC 19109</name>
    <dbReference type="NCBI Taxonomy" id="1051646"/>
    <lineage>
        <taxon>Bacteria</taxon>
        <taxon>Pseudomonadati</taxon>
        <taxon>Pseudomonadota</taxon>
        <taxon>Gammaproteobacteria</taxon>
        <taxon>Vibrionales</taxon>
        <taxon>Vibrionaceae</taxon>
        <taxon>Vibrio</taxon>
        <taxon>Vibrio oreintalis group</taxon>
    </lineage>
</organism>
<dbReference type="eggNOG" id="ENOG502ZAWA">
    <property type="taxonomic scope" value="Bacteria"/>
</dbReference>
<dbReference type="AlphaFoldDB" id="A0A0A0SII4"/>
<sequence length="381" mass="42473">MSTVTVFFSGTGATSENHVHKSYASGELVSVLAKNVLGRDNIDYIQVDGVGSGNLSEWRKQTDDQVHWTVFGQLAGWGVESNISHVINLLKGSSSEKKDYKDRASALLDESKPFNRLSSAYSRWKQERNELASDLKSGLDLQMENIKRERQRDPITQLNLIGWSRGGVSCFELANELLEHPQLANISVNIFALDPVPGGLNAFKNYKSLGSNVKQIVCFYAKDERSLFFKARMPKLHKNTKFYTTMIPGRHATLVGASQTSGGGKGEHKLFGPGQITRDFAEKVLTSWGTNFSSNSTLNYSKEQILETYQRIASNKAQFEKMQSNVYTLKNQIFTSTPDRIAKPSVLMGIDGIFENAVNRHHYDVLNNNIFAIRGTTSALC</sequence>
<reference evidence="1 2" key="1">
    <citation type="submission" date="2014-08" db="EMBL/GenBank/DDBJ databases">
        <title>First Complete Genome Sequence of the Shellfish Pathogen Vibrio tubiashii.</title>
        <authorList>
            <person name="Richards G.P."/>
            <person name="Needleman D.S."/>
            <person name="Watson M.A."/>
            <person name="Bono J.L."/>
        </authorList>
    </citation>
    <scope>NUCLEOTIDE SEQUENCE [LARGE SCALE GENOMIC DNA]</scope>
    <source>
        <strain evidence="1 2">ATCC 19109</strain>
    </source>
</reference>
<dbReference type="Proteomes" id="UP000030071">
    <property type="component" value="Chromosome 1"/>
</dbReference>
<name>A0A0A0SII4_9VIBR</name>
<dbReference type="HOGENOM" id="CLU_737449_0_0_6"/>
<proteinExistence type="predicted"/>